<evidence type="ECO:0000313" key="2">
    <source>
        <dbReference type="EMBL" id="MCQ1060480.1"/>
    </source>
</evidence>
<feature type="signal peptide" evidence="1">
    <location>
        <begin position="1"/>
        <end position="25"/>
    </location>
</feature>
<accession>A0ABT1N6W1</accession>
<keyword evidence="1" id="KW-0732">Signal</keyword>
<reference evidence="2 3" key="1">
    <citation type="submission" date="2022-07" db="EMBL/GenBank/DDBJ databases">
        <title>Photobacterium pectinilyticum sp. nov., a marine bacterium isolated from surface seawater of Qingdao offshore.</title>
        <authorList>
            <person name="Wang X."/>
        </authorList>
    </citation>
    <scope>NUCLEOTIDE SEQUENCE [LARGE SCALE GENOMIC DNA]</scope>
    <source>
        <strain evidence="2 3">ZSDE20</strain>
    </source>
</reference>
<dbReference type="Gene3D" id="2.130.10.10">
    <property type="entry name" value="YVTN repeat-like/Quinoprotein amine dehydrogenase"/>
    <property type="match status" value="1"/>
</dbReference>
<dbReference type="SUPFAM" id="SSF63825">
    <property type="entry name" value="YWTD domain"/>
    <property type="match status" value="1"/>
</dbReference>
<evidence type="ECO:0000313" key="3">
    <source>
        <dbReference type="Proteomes" id="UP001524460"/>
    </source>
</evidence>
<evidence type="ECO:0000256" key="1">
    <source>
        <dbReference type="SAM" id="SignalP"/>
    </source>
</evidence>
<dbReference type="PROSITE" id="PS51257">
    <property type="entry name" value="PROKAR_LIPOPROTEIN"/>
    <property type="match status" value="1"/>
</dbReference>
<dbReference type="RefSeq" id="WP_255044558.1">
    <property type="nucleotide sequence ID" value="NZ_JANEYT010000073.1"/>
</dbReference>
<dbReference type="EMBL" id="JANEYT010000073">
    <property type="protein sequence ID" value="MCQ1060480.1"/>
    <property type="molecule type" value="Genomic_DNA"/>
</dbReference>
<proteinExistence type="predicted"/>
<protein>
    <submittedName>
        <fullName evidence="2">Uncharacterized protein</fullName>
    </submittedName>
</protein>
<dbReference type="InterPro" id="IPR015943">
    <property type="entry name" value="WD40/YVTN_repeat-like_dom_sf"/>
</dbReference>
<organism evidence="2 3">
    <name type="scientific">Photobacterium pectinilyticum</name>
    <dbReference type="NCBI Taxonomy" id="2906793"/>
    <lineage>
        <taxon>Bacteria</taxon>
        <taxon>Pseudomonadati</taxon>
        <taxon>Pseudomonadota</taxon>
        <taxon>Gammaproteobacteria</taxon>
        <taxon>Vibrionales</taxon>
        <taxon>Vibrionaceae</taxon>
        <taxon>Photobacterium</taxon>
    </lineage>
</organism>
<dbReference type="Proteomes" id="UP001524460">
    <property type="component" value="Unassembled WGS sequence"/>
</dbReference>
<name>A0ABT1N6W1_9GAMM</name>
<comment type="caution">
    <text evidence="2">The sequence shown here is derived from an EMBL/GenBank/DDBJ whole genome shotgun (WGS) entry which is preliminary data.</text>
</comment>
<gene>
    <name evidence="2" type="ORF">NHN17_20775</name>
</gene>
<keyword evidence="3" id="KW-1185">Reference proteome</keyword>
<dbReference type="Gene3D" id="2.60.120.260">
    <property type="entry name" value="Galactose-binding domain-like"/>
    <property type="match status" value="1"/>
</dbReference>
<feature type="chain" id="PRO_5045484476" evidence="1">
    <location>
        <begin position="26"/>
        <end position="1150"/>
    </location>
</feature>
<sequence length="1150" mass="127278">MPLLSKVTPFSLLLSAALTLTGCNADSQHDDDDDSLHPDIGTGVCSSPSIEALQQPLDIHFDDWRFDAGNADWVATAQVAGKYAAANSKTLSIELRDINQRIETTITADRIMQSVPDVILTSDSQICAMSLTPSGRFLYFTVCGDDQDAIFAYNTNTDSLSLFDQRILSSQRQQRLGMTYFQGQLFVGSDKGVYRYDADRNAVYDGAGRGNGELITTDSAVTGLAVDMLEATLYATTSTGLYRFSPQENTVNQISDITEIEAITLGRVYGAENSGGLYLLQCKADDKEQRLWHVGLNELRDTDKVTPQLYHREVDTALSDISATADGRMMLAQSNVKMMFELGDQRLSYDDWLLNELDSYKQAIFSLVEGGGIPGTGNQHDKPGMLLRKISAFDKNPNKTPIADNVGWALFLLMAIDQVAPDPDIEKVIELLIRTHAGLTPGHGGERTVDGHFIRVYRNDGTVDGESNPNTGQLRSQPQVYVSMKFLPAAIKAAELYPDNANLQQYQEYLRQLFKRSSDVVAAQQRITWTNDDHGPVPTGAKGTNLMANETWIFGDIAAAQDPYVTSDYARYTYDRESFKIDDYLKGEPVIKASQSAFIIMGATMILNHHYYDDGWKEQNRNYYGLTMAETDDMGVPYFAAFSAGNHPPCPTGDENWCGTYYNDGPSDHPNDILHFPAVLGFGQHQLTAPVVGGYMAYRDGRRQAMNNASGGESIEMLTRWSMALDDFTMDSVGIADFWYGGVGLAEAIAPGTIDKLRGDFYRPYVQEQDGKLIFSNMTPRRVIGIDSNGQRTDYGYQIAPFSLPRNHSHYEVIDPEGDWIELEDTIAELEGRTKQFTNPTFLRNLQGWQKVGGGNAEVVSGFTGKAVQLTAQGETYVNQPLDVSLALTDSRYLVEVIASGDGNGALRLRWRADKDMNSALLKEESVDITGSNPQPLRLKSHKPDGANYLHIEYVATEGSVMFENTAVMLRGADSPIENGGFDQGFSHWSPGDGVDIIDAPELATSGTKVLEFFRGAGVMRSASVGRNFDISSDPIGTRYLFRFDYDATQVEDVQFTGHIEVLDEDGERVVLRQDIVDLTPGSQGERTFTIRKRPTDTHFLLTLEMKQLDANAPAARIFIDNFRLDKERLFHPSDCVMDSPSGCLPSQHK</sequence>